<feature type="compositionally biased region" description="Acidic residues" evidence="1">
    <location>
        <begin position="157"/>
        <end position="172"/>
    </location>
</feature>
<dbReference type="Proteomes" id="UP000215127">
    <property type="component" value="Chromosome 5"/>
</dbReference>
<feature type="compositionally biased region" description="Basic and acidic residues" evidence="1">
    <location>
        <begin position="146"/>
        <end position="156"/>
    </location>
</feature>
<organism evidence="2 3">
    <name type="scientific">Zymoseptoria tritici (strain ST99CH_3D7)</name>
    <dbReference type="NCBI Taxonomy" id="1276538"/>
    <lineage>
        <taxon>Eukaryota</taxon>
        <taxon>Fungi</taxon>
        <taxon>Dikarya</taxon>
        <taxon>Ascomycota</taxon>
        <taxon>Pezizomycotina</taxon>
        <taxon>Dothideomycetes</taxon>
        <taxon>Dothideomycetidae</taxon>
        <taxon>Mycosphaerellales</taxon>
        <taxon>Mycosphaerellaceae</taxon>
        <taxon>Zymoseptoria</taxon>
    </lineage>
</organism>
<feature type="region of interest" description="Disordered" evidence="1">
    <location>
        <begin position="291"/>
        <end position="391"/>
    </location>
</feature>
<feature type="compositionally biased region" description="Basic residues" evidence="1">
    <location>
        <begin position="128"/>
        <end position="145"/>
    </location>
</feature>
<evidence type="ECO:0000256" key="1">
    <source>
        <dbReference type="SAM" id="MobiDB-lite"/>
    </source>
</evidence>
<gene>
    <name evidence="2" type="ORF">ZT3D7_G6359</name>
</gene>
<reference evidence="2 3" key="1">
    <citation type="submission" date="2016-06" db="EMBL/GenBank/DDBJ databases">
        <authorList>
            <person name="Kjaerup R.B."/>
            <person name="Dalgaard T.S."/>
            <person name="Juul-Madsen H.R."/>
        </authorList>
    </citation>
    <scope>NUCLEOTIDE SEQUENCE [LARGE SCALE GENOMIC DNA]</scope>
</reference>
<proteinExistence type="predicted"/>
<accession>A0A1X7RUV2</accession>
<dbReference type="AlphaFoldDB" id="A0A1X7RUV2"/>
<dbReference type="EMBL" id="LT853696">
    <property type="protein sequence ID" value="SMQ51206.1"/>
    <property type="molecule type" value="Genomic_DNA"/>
</dbReference>
<protein>
    <submittedName>
        <fullName evidence="2">Uncharacterized protein</fullName>
    </submittedName>
</protein>
<keyword evidence="3" id="KW-1185">Reference proteome</keyword>
<sequence>MADHKPVVIDDDHNPALDVETRLELADLDHQLLESERKLLESKKRKIMLAHEHKLSQNKGSRRPAEPGAADTARSLETVVSPQDRADGMDGNKRIKVERGLVEASTPPQKDIVDLTRSASPADDIVRRSHSVKPRRRSKFYKGGRLRPDVDYRESETESLDLNDDSDSDSEAEVSAPPNTPYNYKRINPAFPTICRMPDSSLAELHCSGCHSNAMFRDGEVRFLEVGRSLQTHYVACHKDLTVTGEGRRLTCGELMEMSVYKILSAAEAAAVRGDTQEDYHVEVALTPGAQMRYDQSRGQRPKKKIGGKAKQALASAAPGGYAQDDDDDDDDEEQHPGPPTPPESIATRTSMADGDDDWRAPAAKPKQQFARNSAPGGGALAYAWPWRGGR</sequence>
<evidence type="ECO:0000313" key="3">
    <source>
        <dbReference type="Proteomes" id="UP000215127"/>
    </source>
</evidence>
<feature type="region of interest" description="Disordered" evidence="1">
    <location>
        <begin position="124"/>
        <end position="183"/>
    </location>
</feature>
<feature type="region of interest" description="Disordered" evidence="1">
    <location>
        <begin position="51"/>
        <end position="90"/>
    </location>
</feature>
<feature type="compositionally biased region" description="Acidic residues" evidence="1">
    <location>
        <begin position="324"/>
        <end position="334"/>
    </location>
</feature>
<name>A0A1X7RUV2_ZYMT9</name>
<evidence type="ECO:0000313" key="2">
    <source>
        <dbReference type="EMBL" id="SMQ51206.1"/>
    </source>
</evidence>